<protein>
    <recommendedName>
        <fullName evidence="5">DUF4134 domain-containing protein</fullName>
    </recommendedName>
</protein>
<comment type="caution">
    <text evidence="3">The sequence shown here is derived from an EMBL/GenBank/DDBJ whole genome shotgun (WGS) entry which is preliminary data.</text>
</comment>
<feature type="transmembrane region" description="Helical" evidence="1">
    <location>
        <begin position="102"/>
        <end position="125"/>
    </location>
</feature>
<evidence type="ECO:0008006" key="5">
    <source>
        <dbReference type="Google" id="ProtNLM"/>
    </source>
</evidence>
<dbReference type="Pfam" id="PF18895">
    <property type="entry name" value="T4SS_pilin"/>
    <property type="match status" value="1"/>
</dbReference>
<keyword evidence="1" id="KW-0472">Membrane</keyword>
<dbReference type="EMBL" id="MFEO01000018">
    <property type="protein sequence ID" value="OGE89654.1"/>
    <property type="molecule type" value="Genomic_DNA"/>
</dbReference>
<dbReference type="STRING" id="1817828.A2722_02285"/>
<gene>
    <name evidence="3" type="ORF">A2722_02285</name>
</gene>
<keyword evidence="1" id="KW-0812">Transmembrane</keyword>
<name>A0A1F5PIM4_9BACT</name>
<dbReference type="AlphaFoldDB" id="A0A1F5PIM4"/>
<evidence type="ECO:0000313" key="4">
    <source>
        <dbReference type="Proteomes" id="UP000178377"/>
    </source>
</evidence>
<dbReference type="Proteomes" id="UP000178377">
    <property type="component" value="Unassembled WGS sequence"/>
</dbReference>
<dbReference type="InterPro" id="IPR043993">
    <property type="entry name" value="T4SS_pilin"/>
</dbReference>
<keyword evidence="1" id="KW-1133">Transmembrane helix</keyword>
<evidence type="ECO:0000313" key="3">
    <source>
        <dbReference type="EMBL" id="OGE89654.1"/>
    </source>
</evidence>
<organism evidence="3 4">
    <name type="scientific">Candidatus Doudnabacteria bacterium RIFCSPHIGHO2_01_FULL_50_11</name>
    <dbReference type="NCBI Taxonomy" id="1817828"/>
    <lineage>
        <taxon>Bacteria</taxon>
        <taxon>Candidatus Doudnaibacteriota</taxon>
    </lineage>
</organism>
<feature type="chain" id="PRO_5009520410" description="DUF4134 domain-containing protein" evidence="2">
    <location>
        <begin position="33"/>
        <end position="129"/>
    </location>
</feature>
<keyword evidence="2" id="KW-0732">Signal</keyword>
<evidence type="ECO:0000256" key="2">
    <source>
        <dbReference type="SAM" id="SignalP"/>
    </source>
</evidence>
<evidence type="ECO:0000256" key="1">
    <source>
        <dbReference type="SAM" id="Phobius"/>
    </source>
</evidence>
<proteinExistence type="predicted"/>
<accession>A0A1F5PIM4</accession>
<feature type="signal peptide" evidence="2">
    <location>
        <begin position="1"/>
        <end position="32"/>
    </location>
</feature>
<feature type="transmembrane region" description="Helical" evidence="1">
    <location>
        <begin position="56"/>
        <end position="81"/>
    </location>
</feature>
<sequence>MKKINRLSPSNLSAAFASMLSAALMLVSPVLAVPLNDVNSIAANNGLARYSTFREALQLILRGLLTLAFTVAVIFVVIAGYQLVTARGNEDQIAIAKKNLTWAVIGIVIIAASWIVLSLILTSIVSGNP</sequence>
<reference evidence="3 4" key="1">
    <citation type="journal article" date="2016" name="Nat. Commun.">
        <title>Thousands of microbial genomes shed light on interconnected biogeochemical processes in an aquifer system.</title>
        <authorList>
            <person name="Anantharaman K."/>
            <person name="Brown C.T."/>
            <person name="Hug L.A."/>
            <person name="Sharon I."/>
            <person name="Castelle C.J."/>
            <person name="Probst A.J."/>
            <person name="Thomas B.C."/>
            <person name="Singh A."/>
            <person name="Wilkins M.J."/>
            <person name="Karaoz U."/>
            <person name="Brodie E.L."/>
            <person name="Williams K.H."/>
            <person name="Hubbard S.S."/>
            <person name="Banfield J.F."/>
        </authorList>
    </citation>
    <scope>NUCLEOTIDE SEQUENCE [LARGE SCALE GENOMIC DNA]</scope>
</reference>